<protein>
    <recommendedName>
        <fullName evidence="2">Peptide deformylase</fullName>
        <shortName evidence="2">PDF</shortName>
        <ecNumber evidence="2">3.5.1.88</ecNumber>
    </recommendedName>
    <alternativeName>
        <fullName evidence="2">Polypeptide deformylase</fullName>
    </alternativeName>
</protein>
<feature type="active site" evidence="2">
    <location>
        <position position="139"/>
    </location>
</feature>
<keyword evidence="2" id="KW-0479">Metal-binding</keyword>
<proteinExistence type="inferred from homology"/>
<dbReference type="PIRSF" id="PIRSF004749">
    <property type="entry name" value="Pep_def"/>
    <property type="match status" value="1"/>
</dbReference>
<comment type="function">
    <text evidence="2">Removes the formyl group from the N-terminal Met of newly synthesized proteins. Requires at least a dipeptide for an efficient rate of reaction. N-terminal L-methionine is a prerequisite for activity but the enzyme has broad specificity at other positions.</text>
</comment>
<evidence type="ECO:0000256" key="1">
    <source>
        <dbReference type="ARBA" id="ARBA00010759"/>
    </source>
</evidence>
<dbReference type="NCBIfam" id="NF001159">
    <property type="entry name" value="PRK00150.1-3"/>
    <property type="match status" value="1"/>
</dbReference>
<evidence type="ECO:0000256" key="2">
    <source>
        <dbReference type="HAMAP-Rule" id="MF_00163"/>
    </source>
</evidence>
<name>A0A2W5FHR0_9BACT</name>
<accession>A0A2W5FHR0</accession>
<dbReference type="PANTHER" id="PTHR10458">
    <property type="entry name" value="PEPTIDE DEFORMYLASE"/>
    <property type="match status" value="1"/>
</dbReference>
<dbReference type="AlphaFoldDB" id="A0A2W5FHR0"/>
<dbReference type="EC" id="3.5.1.88" evidence="2"/>
<sequence>MTTLPIILLPDPVLKQVAQPIENITEEIRDLAANMAETMYAAPGIGLAANQVNVLKRIFVMDTDFREDKTSRNFVTMINPEIVWKSEEMSVMEEGCLSIPQQYADVERPKAVRVKFVDLEGEMKEILAEDLMSHCVQHELDHLNGTLFIDYLSRLKRNMLLKRYDKAQKEKEIL</sequence>
<reference evidence="3 4" key="1">
    <citation type="submission" date="2017-08" db="EMBL/GenBank/DDBJ databases">
        <title>Infants hospitalized years apart are colonized by the same room-sourced microbial strains.</title>
        <authorList>
            <person name="Brooks B."/>
            <person name="Olm M.R."/>
            <person name="Firek B.A."/>
            <person name="Baker R."/>
            <person name="Thomas B.C."/>
            <person name="Morowitz M.J."/>
            <person name="Banfield J.F."/>
        </authorList>
    </citation>
    <scope>NUCLEOTIDE SEQUENCE [LARGE SCALE GENOMIC DNA]</scope>
    <source>
        <strain evidence="3">S2_006_000_R2_64</strain>
    </source>
</reference>
<dbReference type="InterPro" id="IPR036821">
    <property type="entry name" value="Peptide_deformylase_sf"/>
</dbReference>
<feature type="binding site" evidence="2">
    <location>
        <position position="142"/>
    </location>
    <ligand>
        <name>Fe cation</name>
        <dbReference type="ChEBI" id="CHEBI:24875"/>
    </ligand>
</feature>
<comment type="cofactor">
    <cofactor evidence="2">
        <name>Fe(2+)</name>
        <dbReference type="ChEBI" id="CHEBI:29033"/>
    </cofactor>
    <text evidence="2">Binds 1 Fe(2+) ion.</text>
</comment>
<dbReference type="Proteomes" id="UP000249739">
    <property type="component" value="Unassembled WGS sequence"/>
</dbReference>
<organism evidence="3 4">
    <name type="scientific">Micavibrio aeruginosavorus</name>
    <dbReference type="NCBI Taxonomy" id="349221"/>
    <lineage>
        <taxon>Bacteria</taxon>
        <taxon>Pseudomonadati</taxon>
        <taxon>Bdellovibrionota</taxon>
        <taxon>Bdellovibrionia</taxon>
        <taxon>Bdellovibrionales</taxon>
        <taxon>Pseudobdellovibrionaceae</taxon>
        <taxon>Micavibrio</taxon>
    </lineage>
</organism>
<dbReference type="HAMAP" id="MF_00163">
    <property type="entry name" value="Pep_deformylase"/>
    <property type="match status" value="1"/>
</dbReference>
<dbReference type="Pfam" id="PF01327">
    <property type="entry name" value="Pep_deformylase"/>
    <property type="match status" value="1"/>
</dbReference>
<feature type="binding site" evidence="2">
    <location>
        <position position="96"/>
    </location>
    <ligand>
        <name>Fe cation</name>
        <dbReference type="ChEBI" id="CHEBI:24875"/>
    </ligand>
</feature>
<comment type="similarity">
    <text evidence="1 2">Belongs to the polypeptide deformylase family.</text>
</comment>
<keyword evidence="2" id="KW-0648">Protein biosynthesis</keyword>
<dbReference type="NCBIfam" id="TIGR00079">
    <property type="entry name" value="pept_deformyl"/>
    <property type="match status" value="1"/>
</dbReference>
<keyword evidence="2" id="KW-0378">Hydrolase</keyword>
<dbReference type="GO" id="GO:0046872">
    <property type="term" value="F:metal ion binding"/>
    <property type="evidence" value="ECO:0007669"/>
    <property type="project" value="UniProtKB-KW"/>
</dbReference>
<dbReference type="SUPFAM" id="SSF56420">
    <property type="entry name" value="Peptide deformylase"/>
    <property type="match status" value="1"/>
</dbReference>
<gene>
    <name evidence="2" type="primary">def</name>
    <name evidence="3" type="ORF">DI586_08730</name>
</gene>
<dbReference type="EMBL" id="QFOT01000107">
    <property type="protein sequence ID" value="PZP54818.1"/>
    <property type="molecule type" value="Genomic_DNA"/>
</dbReference>
<keyword evidence="2" id="KW-0408">Iron</keyword>
<dbReference type="Gene3D" id="3.90.45.10">
    <property type="entry name" value="Peptide deformylase"/>
    <property type="match status" value="1"/>
</dbReference>
<dbReference type="GO" id="GO:0042586">
    <property type="term" value="F:peptide deformylase activity"/>
    <property type="evidence" value="ECO:0007669"/>
    <property type="project" value="UniProtKB-UniRule"/>
</dbReference>
<evidence type="ECO:0000313" key="3">
    <source>
        <dbReference type="EMBL" id="PZP54818.1"/>
    </source>
</evidence>
<dbReference type="PANTHER" id="PTHR10458:SF22">
    <property type="entry name" value="PEPTIDE DEFORMYLASE"/>
    <property type="match status" value="1"/>
</dbReference>
<dbReference type="InterPro" id="IPR023635">
    <property type="entry name" value="Peptide_deformylase"/>
</dbReference>
<dbReference type="CDD" id="cd00487">
    <property type="entry name" value="Pep_deformylase"/>
    <property type="match status" value="1"/>
</dbReference>
<evidence type="ECO:0000313" key="4">
    <source>
        <dbReference type="Proteomes" id="UP000249739"/>
    </source>
</evidence>
<dbReference type="GO" id="GO:0006412">
    <property type="term" value="P:translation"/>
    <property type="evidence" value="ECO:0007669"/>
    <property type="project" value="UniProtKB-UniRule"/>
</dbReference>
<feature type="binding site" evidence="2">
    <location>
        <position position="138"/>
    </location>
    <ligand>
        <name>Fe cation</name>
        <dbReference type="ChEBI" id="CHEBI:24875"/>
    </ligand>
</feature>
<dbReference type="PRINTS" id="PR01576">
    <property type="entry name" value="PDEFORMYLASE"/>
</dbReference>
<comment type="catalytic activity">
    <reaction evidence="2">
        <text>N-terminal N-formyl-L-methionyl-[peptide] + H2O = N-terminal L-methionyl-[peptide] + formate</text>
        <dbReference type="Rhea" id="RHEA:24420"/>
        <dbReference type="Rhea" id="RHEA-COMP:10639"/>
        <dbReference type="Rhea" id="RHEA-COMP:10640"/>
        <dbReference type="ChEBI" id="CHEBI:15377"/>
        <dbReference type="ChEBI" id="CHEBI:15740"/>
        <dbReference type="ChEBI" id="CHEBI:49298"/>
        <dbReference type="ChEBI" id="CHEBI:64731"/>
        <dbReference type="EC" id="3.5.1.88"/>
    </reaction>
</comment>
<comment type="caution">
    <text evidence="3">The sequence shown here is derived from an EMBL/GenBank/DDBJ whole genome shotgun (WGS) entry which is preliminary data.</text>
</comment>